<proteinExistence type="inferred from homology"/>
<dbReference type="AlphaFoldDB" id="A0A9W6H906"/>
<keyword evidence="5" id="KW-1185">Reference proteome</keyword>
<name>A0A9W6H906_9MICO</name>
<feature type="domain" description="NAD-dependent epimerase/dehydratase" evidence="2">
    <location>
        <begin position="3"/>
        <end position="210"/>
    </location>
</feature>
<organism evidence="4 5">
    <name type="scientific">Leifsonia poae</name>
    <dbReference type="NCBI Taxonomy" id="110933"/>
    <lineage>
        <taxon>Bacteria</taxon>
        <taxon>Bacillati</taxon>
        <taxon>Actinomycetota</taxon>
        <taxon>Actinomycetes</taxon>
        <taxon>Micrococcales</taxon>
        <taxon>Microbacteriaceae</taxon>
        <taxon>Leifsonia</taxon>
    </lineage>
</organism>
<comment type="caution">
    <text evidence="4">The sequence shown here is derived from an EMBL/GenBank/DDBJ whole genome shotgun (WGS) entry which is preliminary data.</text>
</comment>
<dbReference type="Pfam" id="PF08338">
    <property type="entry name" value="DUF1731"/>
    <property type="match status" value="1"/>
</dbReference>
<dbReference type="InterPro" id="IPR001509">
    <property type="entry name" value="Epimerase_deHydtase"/>
</dbReference>
<reference evidence="4" key="2">
    <citation type="submission" date="2023-01" db="EMBL/GenBank/DDBJ databases">
        <authorList>
            <person name="Sun Q."/>
            <person name="Evtushenko L."/>
        </authorList>
    </citation>
    <scope>NUCLEOTIDE SEQUENCE</scope>
    <source>
        <strain evidence="4">VKM Ac-1401</strain>
    </source>
</reference>
<evidence type="ECO:0000259" key="3">
    <source>
        <dbReference type="Pfam" id="PF08338"/>
    </source>
</evidence>
<dbReference type="NCBIfam" id="TIGR01777">
    <property type="entry name" value="yfcH"/>
    <property type="match status" value="1"/>
</dbReference>
<sequence length="300" mass="31734">MKVLIAGASGMIGTEVSAQLHAAGHDVLRLVRREPRGSDEFNWAPASRMIDFTLMDRVDAVINLSGASLSRLPWTAGYKRQILSSRLDATHTLTDAMRMAAHPPAVFVSGSAVGYYGDRPGQKLTETAIKGTGYLSDVVEAWESAAHLAPEKTRVVTIRSGVVVGRGGAMKPLLPMAKLGLAGPIGGGGQHWPWISLHDEGAAIVHLLSSSITGPVNLAGPTPATADAVLRALARATHRPYGLPLPEKVVELALQDAGHELLLSSQKVIPAKLLADGFEFRDRTVQDAMDRLVAAKAAAN</sequence>
<dbReference type="RefSeq" id="WP_271176464.1">
    <property type="nucleotide sequence ID" value="NZ_BAAAJO010000003.1"/>
</dbReference>
<dbReference type="EMBL" id="BSEN01000005">
    <property type="protein sequence ID" value="GLJ75791.1"/>
    <property type="molecule type" value="Genomic_DNA"/>
</dbReference>
<evidence type="ECO:0000259" key="2">
    <source>
        <dbReference type="Pfam" id="PF01370"/>
    </source>
</evidence>
<gene>
    <name evidence="4" type="ORF">GCM10017584_13650</name>
</gene>
<dbReference type="InterPro" id="IPR010099">
    <property type="entry name" value="SDR39U1"/>
</dbReference>
<evidence type="ECO:0000256" key="1">
    <source>
        <dbReference type="ARBA" id="ARBA00009353"/>
    </source>
</evidence>
<accession>A0A9W6H906</accession>
<dbReference type="Pfam" id="PF01370">
    <property type="entry name" value="Epimerase"/>
    <property type="match status" value="1"/>
</dbReference>
<dbReference type="Gene3D" id="3.40.50.720">
    <property type="entry name" value="NAD(P)-binding Rossmann-like Domain"/>
    <property type="match status" value="1"/>
</dbReference>
<feature type="domain" description="DUF1731" evidence="3">
    <location>
        <begin position="246"/>
        <end position="291"/>
    </location>
</feature>
<dbReference type="Proteomes" id="UP001142372">
    <property type="component" value="Unassembled WGS sequence"/>
</dbReference>
<dbReference type="InterPro" id="IPR013549">
    <property type="entry name" value="DUF1731"/>
</dbReference>
<dbReference type="SUPFAM" id="SSF51735">
    <property type="entry name" value="NAD(P)-binding Rossmann-fold domains"/>
    <property type="match status" value="1"/>
</dbReference>
<dbReference type="PANTHER" id="PTHR11092:SF0">
    <property type="entry name" value="EPIMERASE FAMILY PROTEIN SDR39U1"/>
    <property type="match status" value="1"/>
</dbReference>
<dbReference type="InterPro" id="IPR036291">
    <property type="entry name" value="NAD(P)-bd_dom_sf"/>
</dbReference>
<evidence type="ECO:0000313" key="4">
    <source>
        <dbReference type="EMBL" id="GLJ75791.1"/>
    </source>
</evidence>
<protein>
    <submittedName>
        <fullName evidence="4">Epimerase</fullName>
    </submittedName>
</protein>
<comment type="similarity">
    <text evidence="1">Belongs to the NAD(P)-dependent epimerase/dehydratase family. SDR39U1 subfamily.</text>
</comment>
<reference evidence="4" key="1">
    <citation type="journal article" date="2014" name="Int. J. Syst. Evol. Microbiol.">
        <title>Complete genome sequence of Corynebacterium casei LMG S-19264T (=DSM 44701T), isolated from a smear-ripened cheese.</title>
        <authorList>
            <consortium name="US DOE Joint Genome Institute (JGI-PGF)"/>
            <person name="Walter F."/>
            <person name="Albersmeier A."/>
            <person name="Kalinowski J."/>
            <person name="Ruckert C."/>
        </authorList>
    </citation>
    <scope>NUCLEOTIDE SEQUENCE</scope>
    <source>
        <strain evidence="4">VKM Ac-1401</strain>
    </source>
</reference>
<evidence type="ECO:0000313" key="5">
    <source>
        <dbReference type="Proteomes" id="UP001142372"/>
    </source>
</evidence>
<dbReference type="PANTHER" id="PTHR11092">
    <property type="entry name" value="SUGAR NUCLEOTIDE EPIMERASE RELATED"/>
    <property type="match status" value="1"/>
</dbReference>